<evidence type="ECO:0000313" key="4">
    <source>
        <dbReference type="Proteomes" id="UP000264980"/>
    </source>
</evidence>
<dbReference type="Proteomes" id="UP000264980">
    <property type="component" value="Chromosome"/>
</dbReference>
<sequence length="438" mass="47137">MDINALFNDTSWRGRLADGKGSFRGVPFRMIEDTTLTGGRRIVRHEYPLRDEGLTEDMGRALRQYAFTAVVVGDDYFDQRDALINALEAGDVGELVHPNWGTLNVRIETYTVRESCGAQGNAIFSITFSPAEDDTAPTEAEDTLLNSDSLAVSLLNDVQSGWATVTQTMADATAAINEVEKTLNTITNGIRGLTSSSGGASLLAAALALKGSVKNLINTPGQLFSEMFALISGVVQTGTSAVSVRALQKTRGGIQTQFTSNDPTVARIQTVMNTTVTTFTAAELAKVTLTAAKESIMSSSRSVVLTGSNDSLSLTSPAKTQACTSAIETLEDCNAAMTELGDILLDALTDTGDMGWFQTSIQVRIFRLTFIQYMKSVAQNLPAARTIQLTGTEPALVALYRHTGDVHHLDRFIRRNGIRHPAFVTGSTDVEIINDTSY</sequence>
<protein>
    <submittedName>
        <fullName evidence="3">DNA circulation protein</fullName>
    </submittedName>
</protein>
<accession>A0A345CTT5</accession>
<proteinExistence type="predicted"/>
<evidence type="ECO:0000313" key="2">
    <source>
        <dbReference type="EMBL" id="AXF74870.1"/>
    </source>
</evidence>
<dbReference type="AlphaFoldDB" id="A0A345CTT5"/>
<dbReference type="EMBL" id="CP013970">
    <property type="protein sequence ID" value="AXF74870.1"/>
    <property type="molecule type" value="Genomic_DNA"/>
</dbReference>
<dbReference type="InterPro" id="IPR009826">
    <property type="entry name" value="DNA_circ_N"/>
</dbReference>
<evidence type="ECO:0000259" key="1">
    <source>
        <dbReference type="Pfam" id="PF07157"/>
    </source>
</evidence>
<reference evidence="3 4" key="1">
    <citation type="submission" date="2016-01" db="EMBL/GenBank/DDBJ databases">
        <authorList>
            <person name="Oliw E.H."/>
        </authorList>
    </citation>
    <scope>NUCLEOTIDE SEQUENCE [LARGE SCALE GENOMIC DNA]</scope>
    <source>
        <strain evidence="3 4">MDcuke</strain>
    </source>
</reference>
<organism evidence="3 4">
    <name type="scientific">Erwinia tracheiphila</name>
    <dbReference type="NCBI Taxonomy" id="65700"/>
    <lineage>
        <taxon>Bacteria</taxon>
        <taxon>Pseudomonadati</taxon>
        <taxon>Pseudomonadota</taxon>
        <taxon>Gammaproteobacteria</taxon>
        <taxon>Enterobacterales</taxon>
        <taxon>Erwiniaceae</taxon>
        <taxon>Erwinia</taxon>
    </lineage>
</organism>
<name>A0A345CTT5_9GAMM</name>
<dbReference type="Pfam" id="PF07157">
    <property type="entry name" value="DNA_circ_N"/>
    <property type="match status" value="1"/>
</dbReference>
<dbReference type="RefSeq" id="WP_233479046.1">
    <property type="nucleotide sequence ID" value="NZ_CP013970.1"/>
</dbReference>
<feature type="domain" description="DNA circulation N-terminal" evidence="1">
    <location>
        <begin position="20"/>
        <end position="105"/>
    </location>
</feature>
<evidence type="ECO:0000313" key="3">
    <source>
        <dbReference type="EMBL" id="AXF76852.1"/>
    </source>
</evidence>
<dbReference type="EMBL" id="CP013970">
    <property type="protein sequence ID" value="AXF76852.1"/>
    <property type="molecule type" value="Genomic_DNA"/>
</dbReference>
<gene>
    <name evidence="2" type="ORF">AV903_00090</name>
    <name evidence="3" type="ORF">AV903_13630</name>
</gene>